<feature type="chain" id="PRO_5002151188" evidence="4">
    <location>
        <begin position="23"/>
        <end position="1060"/>
    </location>
</feature>
<reference evidence="6 7" key="1">
    <citation type="journal article" date="2014" name="Genome Biol. Evol.">
        <title>The genome of the myxosporean Thelohanellus kitauei shows adaptations to nutrient acquisition within its fish host.</title>
        <authorList>
            <person name="Yang Y."/>
            <person name="Xiong J."/>
            <person name="Zhou Z."/>
            <person name="Huo F."/>
            <person name="Miao W."/>
            <person name="Ran C."/>
            <person name="Liu Y."/>
            <person name="Zhang J."/>
            <person name="Feng J."/>
            <person name="Wang M."/>
            <person name="Wang M."/>
            <person name="Wang L."/>
            <person name="Yao B."/>
        </authorList>
    </citation>
    <scope>NUCLEOTIDE SEQUENCE [LARGE SCALE GENOMIC DNA]</scope>
    <source>
        <strain evidence="6">Wuqing</strain>
    </source>
</reference>
<dbReference type="SMART" id="SM00602">
    <property type="entry name" value="VPS10"/>
    <property type="match status" value="1"/>
</dbReference>
<dbReference type="PROSITE" id="PS01209">
    <property type="entry name" value="LDLRA_1"/>
    <property type="match status" value="1"/>
</dbReference>
<dbReference type="PANTHER" id="PTHR12106">
    <property type="entry name" value="SORTILIN RELATED"/>
    <property type="match status" value="1"/>
</dbReference>
<evidence type="ECO:0000256" key="3">
    <source>
        <dbReference type="SAM" id="Phobius"/>
    </source>
</evidence>
<feature type="disulfide bond" evidence="2">
    <location>
        <begin position="928"/>
        <end position="946"/>
    </location>
</feature>
<dbReference type="PANTHER" id="PTHR12106:SF27">
    <property type="entry name" value="SORTILIN-RELATED RECEPTOR"/>
    <property type="match status" value="1"/>
</dbReference>
<evidence type="ECO:0000313" key="7">
    <source>
        <dbReference type="Proteomes" id="UP000031668"/>
    </source>
</evidence>
<dbReference type="GO" id="GO:0006892">
    <property type="term" value="P:post-Golgi vesicle-mediated transport"/>
    <property type="evidence" value="ECO:0007669"/>
    <property type="project" value="TreeGrafter"/>
</dbReference>
<feature type="transmembrane region" description="Helical" evidence="3">
    <location>
        <begin position="993"/>
        <end position="1015"/>
    </location>
</feature>
<dbReference type="Pfam" id="PF00057">
    <property type="entry name" value="Ldl_recept_a"/>
    <property type="match status" value="1"/>
</dbReference>
<accession>A0A0C2JBH1</accession>
<evidence type="ECO:0000256" key="1">
    <source>
        <dbReference type="ARBA" id="ARBA00023157"/>
    </source>
</evidence>
<dbReference type="GO" id="GO:0005886">
    <property type="term" value="C:plasma membrane"/>
    <property type="evidence" value="ECO:0007669"/>
    <property type="project" value="UniProtKB-SubCell"/>
</dbReference>
<dbReference type="InterPro" id="IPR023415">
    <property type="entry name" value="LDLR_class-A_CS"/>
</dbReference>
<feature type="domain" description="VPS10" evidence="5">
    <location>
        <begin position="89"/>
        <end position="613"/>
    </location>
</feature>
<dbReference type="OrthoDB" id="443634at2759"/>
<keyword evidence="3" id="KW-0472">Membrane</keyword>
<dbReference type="Proteomes" id="UP000031668">
    <property type="component" value="Unassembled WGS sequence"/>
</dbReference>
<dbReference type="InterPro" id="IPR002172">
    <property type="entry name" value="LDrepeatLR_classA_rpt"/>
</dbReference>
<keyword evidence="1 2" id="KW-1015">Disulfide bond</keyword>
<dbReference type="AlphaFoldDB" id="A0A0C2JBH1"/>
<dbReference type="InterPro" id="IPR036055">
    <property type="entry name" value="LDL_receptor-like_sf"/>
</dbReference>
<keyword evidence="3" id="KW-0812">Transmembrane</keyword>
<organism evidence="6 7">
    <name type="scientific">Thelohanellus kitauei</name>
    <name type="common">Myxosporean</name>
    <dbReference type="NCBI Taxonomy" id="669202"/>
    <lineage>
        <taxon>Eukaryota</taxon>
        <taxon>Metazoa</taxon>
        <taxon>Cnidaria</taxon>
        <taxon>Myxozoa</taxon>
        <taxon>Myxosporea</taxon>
        <taxon>Bivalvulida</taxon>
        <taxon>Platysporina</taxon>
        <taxon>Myxobolidae</taxon>
        <taxon>Thelohanellus</taxon>
    </lineage>
</organism>
<evidence type="ECO:0000313" key="6">
    <source>
        <dbReference type="EMBL" id="KII75214.1"/>
    </source>
</evidence>
<protein>
    <submittedName>
        <fullName evidence="6">Sortilin-related receptor</fullName>
    </submittedName>
</protein>
<sequence length="1060" mass="121695">MKFFLEHLCSVLCSALLIVCFSHENIEVTTREAGKDEIPLIETIVFKDRCIKFEVVANLHRPDFVLFFTKCNGEHGAENGGIYRLNPSKTAFISVVLKTAKGLTNINKIIPSGDKMLCISSSKNIAFYIDQNLKIEHSQSLVLGYKYVPHPDHPNMIMRFPLQSKNNLFEADFTNNYGDDWKLKYNIFRKFDWIPNAVKCVFIDINHSISLLTIESRSVDVKVDLVDDYKISENQILVIKSTVDKELVFSIIDAQKGTHNPTFFPGLLKIKEIKFFEYAFANYYLVLVHHDLITCLWTTSATPFHFVKKTCYKGSTSVLIESNIHIDKRVEGLIYFNLPSNEKEFRTHRTTDDGRYWDRVRFKANDLKTHHPFTFNFTLHNLQSIPPHFDWVDFQYEKLSGSFQPFMTIDGGLTWRPTPKSTSRVILLNYETVIISVCHDMGTINYSLDQGTTWLNHKLFPSKSSLLHMGRLSDTDLKVVIITHGSDSSILRFDILDFSNIFKFECQSNHFRQVSLPKSHGFCYRGKTIDKITRNPEIRCLNKLHEHSKVESICPCASDDFGCAFNFQSKGDICVLDSLSNLEEESFQCKKDSHLANDTCHPHEIHLGSIDASSLQCVENEMTDFIELKTKHKIYVSQLMLDGGHFIKPLAIEMALNMKANLSQPTAFDYLQQHLYNYLDKYITRFPLESQHIQVLYFRNDPIIDMAYDPLTHALIYLTNLQKLKILSLITSYEHVVYDNVTWFGYSSHQRLLSMVVSKNLFCYCELLGKPKCIRSPVNLLKAFVDLQNSMVLLLTTSHTLIIRQFVKDPIKLQPLTHIYGVSDFAVFDNHLYYLLKGQLMYQNLRQKNLNVLLIKNLTFTHLILHRKSFSNFKYICENLKCPFSCEISLVDEVTCGCPSPTVLVNNTCVCPKHSLNCTLPQCAGFRCNNSKCLLDNVKCNGVDDCGDQSDESGCNGTCSADNHLCKDKCFLKDAVCGPVQISVINPIAEKRIMFYFYTLLIILTILACLVHPFYPELVSFYKKLTTRSQTSNIDTHALEYFDYDELFGAENESRELTLA</sequence>
<feature type="disulfide bond" evidence="2">
    <location>
        <begin position="940"/>
        <end position="955"/>
    </location>
</feature>
<evidence type="ECO:0000259" key="5">
    <source>
        <dbReference type="SMART" id="SM00602"/>
    </source>
</evidence>
<dbReference type="PROSITE" id="PS50068">
    <property type="entry name" value="LDLRA_2"/>
    <property type="match status" value="1"/>
</dbReference>
<gene>
    <name evidence="6" type="ORF">RF11_07633</name>
</gene>
<dbReference type="InterPro" id="IPR036278">
    <property type="entry name" value="Sialidase_sf"/>
</dbReference>
<keyword evidence="7" id="KW-1185">Reference proteome</keyword>
<keyword evidence="3" id="KW-1133">Transmembrane helix</keyword>
<dbReference type="InterPro" id="IPR050310">
    <property type="entry name" value="VPS10-sortilin"/>
</dbReference>
<evidence type="ECO:0000256" key="4">
    <source>
        <dbReference type="SAM" id="SignalP"/>
    </source>
</evidence>
<dbReference type="SUPFAM" id="SSF50939">
    <property type="entry name" value="Sialidases"/>
    <property type="match status" value="1"/>
</dbReference>
<dbReference type="CDD" id="cd00112">
    <property type="entry name" value="LDLa"/>
    <property type="match status" value="1"/>
</dbReference>
<name>A0A0C2JBH1_THEKT</name>
<dbReference type="InterPro" id="IPR006581">
    <property type="entry name" value="VPS10"/>
</dbReference>
<feature type="signal peptide" evidence="4">
    <location>
        <begin position="1"/>
        <end position="22"/>
    </location>
</feature>
<proteinExistence type="predicted"/>
<evidence type="ECO:0000256" key="2">
    <source>
        <dbReference type="PROSITE-ProRule" id="PRU00124"/>
    </source>
</evidence>
<dbReference type="EMBL" id="JWZT01000010">
    <property type="protein sequence ID" value="KII75214.1"/>
    <property type="molecule type" value="Genomic_DNA"/>
</dbReference>
<dbReference type="GO" id="GO:0005794">
    <property type="term" value="C:Golgi apparatus"/>
    <property type="evidence" value="ECO:0007669"/>
    <property type="project" value="TreeGrafter"/>
</dbReference>
<dbReference type="SUPFAM" id="SSF57424">
    <property type="entry name" value="LDL receptor-like module"/>
    <property type="match status" value="1"/>
</dbReference>
<keyword evidence="4" id="KW-0732">Signal</keyword>
<keyword evidence="6" id="KW-0675">Receptor</keyword>
<comment type="caution">
    <text evidence="2">Lacks conserved residue(s) required for the propagation of feature annotation.</text>
</comment>
<dbReference type="SMART" id="SM00192">
    <property type="entry name" value="LDLa"/>
    <property type="match status" value="1"/>
</dbReference>
<dbReference type="Gene3D" id="4.10.400.10">
    <property type="entry name" value="Low-density Lipoprotein Receptor"/>
    <property type="match status" value="1"/>
</dbReference>
<comment type="caution">
    <text evidence="6">The sequence shown here is derived from an EMBL/GenBank/DDBJ whole genome shotgun (WGS) entry which is preliminary data.</text>
</comment>